<comment type="caution">
    <text evidence="3">The sequence shown here is derived from an EMBL/GenBank/DDBJ whole genome shotgun (WGS) entry which is preliminary data.</text>
</comment>
<sequence length="191" mass="21729">MAPATQLSQTNAPTPVVEEGPNQNTNEDISKSPELFNKTIRVCYEALICSNELLLFFTIFQLYIFVVPYVRSADFGRNLSSVQLLLNKQDTFDNGLNTSEVKRFLVCSNKLMLFLYIFILPLVSSASVGENMAAVQELLKKHDTFEVDLQMHQQRSEKLWLQGEQVGDGMAWHTRGMARSVKNGFRFENPE</sequence>
<feature type="transmembrane region" description="Helical" evidence="2">
    <location>
        <begin position="53"/>
        <end position="70"/>
    </location>
</feature>
<feature type="compositionally biased region" description="Polar residues" evidence="1">
    <location>
        <begin position="1"/>
        <end position="13"/>
    </location>
</feature>
<evidence type="ECO:0000256" key="1">
    <source>
        <dbReference type="SAM" id="MobiDB-lite"/>
    </source>
</evidence>
<keyword evidence="2" id="KW-0472">Membrane</keyword>
<protein>
    <submittedName>
        <fullName evidence="3">Uncharacterized protein</fullName>
    </submittedName>
</protein>
<feature type="transmembrane region" description="Helical" evidence="2">
    <location>
        <begin position="111"/>
        <end position="129"/>
    </location>
</feature>
<keyword evidence="2" id="KW-0812">Transmembrane</keyword>
<accession>A0ABD2KTE0</accession>
<dbReference type="Proteomes" id="UP001620626">
    <property type="component" value="Unassembled WGS sequence"/>
</dbReference>
<name>A0ABD2KTE0_9BILA</name>
<dbReference type="SUPFAM" id="SSF46966">
    <property type="entry name" value="Spectrin repeat"/>
    <property type="match status" value="1"/>
</dbReference>
<gene>
    <name evidence="3" type="ORF">niasHT_030393</name>
</gene>
<dbReference type="EMBL" id="JBICBT010000662">
    <property type="protein sequence ID" value="KAL3106106.1"/>
    <property type="molecule type" value="Genomic_DNA"/>
</dbReference>
<dbReference type="AlphaFoldDB" id="A0ABD2KTE0"/>
<evidence type="ECO:0000313" key="4">
    <source>
        <dbReference type="Proteomes" id="UP001620626"/>
    </source>
</evidence>
<evidence type="ECO:0000313" key="3">
    <source>
        <dbReference type="EMBL" id="KAL3106106.1"/>
    </source>
</evidence>
<reference evidence="3 4" key="1">
    <citation type="submission" date="2024-10" db="EMBL/GenBank/DDBJ databases">
        <authorList>
            <person name="Kim D."/>
        </authorList>
    </citation>
    <scope>NUCLEOTIDE SEQUENCE [LARGE SCALE GENOMIC DNA]</scope>
    <source>
        <strain evidence="3">BH-2024</strain>
    </source>
</reference>
<keyword evidence="4" id="KW-1185">Reference proteome</keyword>
<feature type="region of interest" description="Disordered" evidence="1">
    <location>
        <begin position="1"/>
        <end position="30"/>
    </location>
</feature>
<dbReference type="Gene3D" id="1.20.58.60">
    <property type="match status" value="1"/>
</dbReference>
<proteinExistence type="predicted"/>
<organism evidence="3 4">
    <name type="scientific">Heterodera trifolii</name>
    <dbReference type="NCBI Taxonomy" id="157864"/>
    <lineage>
        <taxon>Eukaryota</taxon>
        <taxon>Metazoa</taxon>
        <taxon>Ecdysozoa</taxon>
        <taxon>Nematoda</taxon>
        <taxon>Chromadorea</taxon>
        <taxon>Rhabditida</taxon>
        <taxon>Tylenchina</taxon>
        <taxon>Tylenchomorpha</taxon>
        <taxon>Tylenchoidea</taxon>
        <taxon>Heteroderidae</taxon>
        <taxon>Heteroderinae</taxon>
        <taxon>Heterodera</taxon>
    </lineage>
</organism>
<keyword evidence="2" id="KW-1133">Transmembrane helix</keyword>
<evidence type="ECO:0000256" key="2">
    <source>
        <dbReference type="SAM" id="Phobius"/>
    </source>
</evidence>